<reference evidence="2" key="1">
    <citation type="journal article" date="2019" name="Int. J. Syst. Evol. Microbiol.">
        <title>The Global Catalogue of Microorganisms (GCM) 10K type strain sequencing project: providing services to taxonomists for standard genome sequencing and annotation.</title>
        <authorList>
            <consortium name="The Broad Institute Genomics Platform"/>
            <consortium name="The Broad Institute Genome Sequencing Center for Infectious Disease"/>
            <person name="Wu L."/>
            <person name="Ma J."/>
        </authorList>
    </citation>
    <scope>NUCLEOTIDE SEQUENCE [LARGE SCALE GENOMIC DNA]</scope>
    <source>
        <strain evidence="2">KCTC 52490</strain>
    </source>
</reference>
<keyword evidence="2" id="KW-1185">Reference proteome</keyword>
<dbReference type="Proteomes" id="UP001597512">
    <property type="component" value="Unassembled WGS sequence"/>
</dbReference>
<protein>
    <recommendedName>
        <fullName evidence="3">Circularly permuted type 2 ATP-grasp protein</fullName>
    </recommendedName>
</protein>
<dbReference type="RefSeq" id="WP_381505264.1">
    <property type="nucleotide sequence ID" value="NZ_JBHUOM010000023.1"/>
</dbReference>
<organism evidence="1 2">
    <name type="scientific">Spirosoma flavum</name>
    <dbReference type="NCBI Taxonomy" id="2048557"/>
    <lineage>
        <taxon>Bacteria</taxon>
        <taxon>Pseudomonadati</taxon>
        <taxon>Bacteroidota</taxon>
        <taxon>Cytophagia</taxon>
        <taxon>Cytophagales</taxon>
        <taxon>Cytophagaceae</taxon>
        <taxon>Spirosoma</taxon>
    </lineage>
</organism>
<comment type="caution">
    <text evidence="1">The sequence shown here is derived from an EMBL/GenBank/DDBJ whole genome shotgun (WGS) entry which is preliminary data.</text>
</comment>
<evidence type="ECO:0008006" key="3">
    <source>
        <dbReference type="Google" id="ProtNLM"/>
    </source>
</evidence>
<evidence type="ECO:0000313" key="2">
    <source>
        <dbReference type="Proteomes" id="UP001597512"/>
    </source>
</evidence>
<sequence>MIQPVREAYNQAFSPERYRDFLGTIDTDLPGQLDFRVAETPIFVPKVLTDKILQACDDIIAVIARDDFKALTEKAIPAEQHVPNEPDNGLDAHTQFMAVDFAVCRDASGGPAHGELTPQLIELQGFPSLYNFQPYLATLFRSFYPIPDNLSHLFTVANNAEYLEQLRQMIVGDCLPEEVILLEIYPEKQKTRIDFMLTEKQLGVAAVCLTKIRKEGRNLFYEKEGRQIRIKRIYNRLIFDDLQNYPGLRTDFHLTDDVDVEWVGHPNWFFRLSKYTLPLLKSPYVPASYYLSDLGTYPTDLENYVLKPLFSFAGSGVKLNITTDDLDAIPSYQRDGYLIQRKVKYEPIIQSPDGLVKCEIRMLFIWPKEDARPTLLTNLGRLSRGEMIGVNFNKNKDWVGGTVCFFEK</sequence>
<accession>A0ABW6ALT2</accession>
<name>A0ABW6ALT2_9BACT</name>
<evidence type="ECO:0000313" key="1">
    <source>
        <dbReference type="EMBL" id="MFD2936456.1"/>
    </source>
</evidence>
<proteinExistence type="predicted"/>
<gene>
    <name evidence="1" type="ORF">ACFS25_21925</name>
</gene>
<dbReference type="SUPFAM" id="SSF56059">
    <property type="entry name" value="Glutathione synthetase ATP-binding domain-like"/>
    <property type="match status" value="1"/>
</dbReference>
<dbReference type="EMBL" id="JBHUOM010000023">
    <property type="protein sequence ID" value="MFD2936456.1"/>
    <property type="molecule type" value="Genomic_DNA"/>
</dbReference>